<keyword evidence="4 7" id="KW-0812">Transmembrane</keyword>
<evidence type="ECO:0000313" key="10">
    <source>
        <dbReference type="Proteomes" id="UP000595564"/>
    </source>
</evidence>
<dbReference type="RefSeq" id="WP_201327669.1">
    <property type="nucleotide sequence ID" value="NZ_AP017470.1"/>
</dbReference>
<gene>
    <name evidence="9" type="primary">cstA</name>
    <name evidence="9" type="ORF">TTHT_1909</name>
</gene>
<dbReference type="InterPro" id="IPR003706">
    <property type="entry name" value="CstA_N"/>
</dbReference>
<evidence type="ECO:0000256" key="4">
    <source>
        <dbReference type="ARBA" id="ARBA00022692"/>
    </source>
</evidence>
<organism evidence="9 10">
    <name type="scientific">Thermotomaculum hydrothermale</name>
    <dbReference type="NCBI Taxonomy" id="981385"/>
    <lineage>
        <taxon>Bacteria</taxon>
        <taxon>Pseudomonadati</taxon>
        <taxon>Acidobacteriota</taxon>
        <taxon>Holophagae</taxon>
        <taxon>Thermotomaculales</taxon>
        <taxon>Thermotomaculaceae</taxon>
        <taxon>Thermotomaculum</taxon>
    </lineage>
</organism>
<feature type="transmembrane region" description="Helical" evidence="7">
    <location>
        <begin position="250"/>
        <end position="268"/>
    </location>
</feature>
<comment type="similarity">
    <text evidence="2">Belongs to the peptide transporter carbon starvation (CstA) (TC 2.A.114) family.</text>
</comment>
<accession>A0A7R6T047</accession>
<keyword evidence="3" id="KW-1003">Cell membrane</keyword>
<feature type="transmembrane region" description="Helical" evidence="7">
    <location>
        <begin position="187"/>
        <end position="207"/>
    </location>
</feature>
<dbReference type="PANTHER" id="PTHR30252:SF0">
    <property type="entry name" value="PEPTIDE TRANSPORTER CSTA"/>
    <property type="match status" value="1"/>
</dbReference>
<comment type="subcellular location">
    <subcellularLocation>
        <location evidence="1">Cell membrane</location>
        <topology evidence="1">Multi-pass membrane protein</topology>
    </subcellularLocation>
</comment>
<keyword evidence="10" id="KW-1185">Reference proteome</keyword>
<dbReference type="EMBL" id="AP017470">
    <property type="protein sequence ID" value="BBB33362.1"/>
    <property type="molecule type" value="Genomic_DNA"/>
</dbReference>
<feature type="transmembrane region" description="Helical" evidence="7">
    <location>
        <begin position="89"/>
        <end position="109"/>
    </location>
</feature>
<dbReference type="Pfam" id="PF02554">
    <property type="entry name" value="CstA"/>
    <property type="match status" value="1"/>
</dbReference>
<evidence type="ECO:0000259" key="8">
    <source>
        <dbReference type="Pfam" id="PF02554"/>
    </source>
</evidence>
<proteinExistence type="inferred from homology"/>
<evidence type="ECO:0000256" key="1">
    <source>
        <dbReference type="ARBA" id="ARBA00004651"/>
    </source>
</evidence>
<evidence type="ECO:0000313" key="9">
    <source>
        <dbReference type="EMBL" id="BBB33362.1"/>
    </source>
</evidence>
<evidence type="ECO:0000256" key="7">
    <source>
        <dbReference type="SAM" id="Phobius"/>
    </source>
</evidence>
<keyword evidence="6 7" id="KW-0472">Membrane</keyword>
<dbReference type="KEGG" id="thyd:TTHT_1909"/>
<dbReference type="GO" id="GO:0009267">
    <property type="term" value="P:cellular response to starvation"/>
    <property type="evidence" value="ECO:0007669"/>
    <property type="project" value="InterPro"/>
</dbReference>
<name>A0A7R6T047_9BACT</name>
<feature type="transmembrane region" description="Helical" evidence="7">
    <location>
        <begin position="534"/>
        <end position="558"/>
    </location>
</feature>
<feature type="transmembrane region" description="Helical" evidence="7">
    <location>
        <begin position="503"/>
        <end position="522"/>
    </location>
</feature>
<evidence type="ECO:0000256" key="6">
    <source>
        <dbReference type="ARBA" id="ARBA00023136"/>
    </source>
</evidence>
<dbReference type="AlphaFoldDB" id="A0A7R6T047"/>
<evidence type="ECO:0000256" key="2">
    <source>
        <dbReference type="ARBA" id="ARBA00007755"/>
    </source>
</evidence>
<feature type="transmembrane region" description="Helical" evidence="7">
    <location>
        <begin position="472"/>
        <end position="496"/>
    </location>
</feature>
<feature type="transmembrane region" description="Helical" evidence="7">
    <location>
        <begin position="222"/>
        <end position="243"/>
    </location>
</feature>
<evidence type="ECO:0000256" key="3">
    <source>
        <dbReference type="ARBA" id="ARBA00022475"/>
    </source>
</evidence>
<evidence type="ECO:0000256" key="5">
    <source>
        <dbReference type="ARBA" id="ARBA00022989"/>
    </source>
</evidence>
<protein>
    <submittedName>
        <fullName evidence="9">Carbon starvation protein</fullName>
    </submittedName>
</protein>
<dbReference type="GO" id="GO:0005886">
    <property type="term" value="C:plasma membrane"/>
    <property type="evidence" value="ECO:0007669"/>
    <property type="project" value="UniProtKB-SubCell"/>
</dbReference>
<feature type="transmembrane region" description="Helical" evidence="7">
    <location>
        <begin position="370"/>
        <end position="394"/>
    </location>
</feature>
<keyword evidence="5 7" id="KW-1133">Transmembrane helix</keyword>
<reference evidence="9 10" key="1">
    <citation type="journal article" date="2012" name="Extremophiles">
        <title>Thermotomaculum hydrothermale gen. nov., sp. nov., a novel heterotrophic thermophile within the phylum Acidobacteria from a deep-sea hydrothermal vent chimney in the Southern Okinawa Trough.</title>
        <authorList>
            <person name="Izumi H."/>
            <person name="Nunoura T."/>
            <person name="Miyazaki M."/>
            <person name="Mino S."/>
            <person name="Toki T."/>
            <person name="Takai K."/>
            <person name="Sako Y."/>
            <person name="Sawabe T."/>
            <person name="Nakagawa S."/>
        </authorList>
    </citation>
    <scope>NUCLEOTIDE SEQUENCE [LARGE SCALE GENOMIC DNA]</scope>
    <source>
        <strain evidence="9 10">AC55</strain>
    </source>
</reference>
<feature type="transmembrane region" description="Helical" evidence="7">
    <location>
        <begin position="322"/>
        <end position="350"/>
    </location>
</feature>
<feature type="transmembrane region" description="Helical" evidence="7">
    <location>
        <begin position="288"/>
        <end position="310"/>
    </location>
</feature>
<dbReference type="Proteomes" id="UP000595564">
    <property type="component" value="Chromosome"/>
</dbReference>
<feature type="transmembrane region" description="Helical" evidence="7">
    <location>
        <begin position="161"/>
        <end position="180"/>
    </location>
</feature>
<feature type="transmembrane region" description="Helical" evidence="7">
    <location>
        <begin position="62"/>
        <end position="83"/>
    </location>
</feature>
<feature type="transmembrane region" description="Helical" evidence="7">
    <location>
        <begin position="130"/>
        <end position="155"/>
    </location>
</feature>
<feature type="transmembrane region" description="Helical" evidence="7">
    <location>
        <begin position="6"/>
        <end position="22"/>
    </location>
</feature>
<feature type="domain" description="CstA N-terminal" evidence="8">
    <location>
        <begin position="2"/>
        <end position="518"/>
    </location>
</feature>
<feature type="transmembrane region" description="Helical" evidence="7">
    <location>
        <begin position="447"/>
        <end position="466"/>
    </location>
</feature>
<dbReference type="PANTHER" id="PTHR30252">
    <property type="entry name" value="INNER MEMBRANE PEPTIDE TRANSPORTER"/>
    <property type="match status" value="1"/>
</dbReference>
<sequence length="565" mass="62161">MNSIAIVALTFILYIIAYNLYGKFLGKKLFKLNNENTTPAHYLRDDIDYIPTKKEILFGHHFTSIAGLGPIVGPTIAVIWGFIPAMLWVILGSIFMGAIHDLGSVVVSMRNKGNSIGEITTRLINRRTRLLFLLIIFFELWMVIAVFALIIAILFTMYPGSVWPVWLQIPISMGVGFYVYKKNGNIYIASLIAIILMYITIYFGTYYPVKMPSMFGLSGTEVWMIILFIYCFIASVLPVWVLLQPRDFINALQLILILVLMALAVFVAHPKIVAPALRLHPQGAPPMFPFLFIIIACGAISGFHSLVASGTTSKQIEKESDAVFIGYGGMLAEGFLAMLVIVACIAGIGLGTHGANGIVLTGKEAYMHHYLSWTAIKGLGAKLAAFVTGAVNMIEKLGIPKNLSATILGVFLVSFANTTLDTASRIQRYVISELALDYKVKALSNKYIATFIAVATAALLAFSNKGGKGALILWPLFGSVNQLLAGLALLVITVYLKKKKAPLIYVATPMVFMILMTGFAMVYNILDFFKKHNILLLLIGISVFILEIWMVIEALFVLKKKEITG</sequence>
<dbReference type="InterPro" id="IPR051605">
    <property type="entry name" value="CstA"/>
</dbReference>